<protein>
    <recommendedName>
        <fullName evidence="1">Polysaccharide pyruvyl transferase domain-containing protein</fullName>
    </recommendedName>
</protein>
<proteinExistence type="predicted"/>
<dbReference type="EMBL" id="AP018227">
    <property type="protein sequence ID" value="BAY87270.1"/>
    <property type="molecule type" value="Genomic_DNA"/>
</dbReference>
<dbReference type="InterPro" id="IPR007345">
    <property type="entry name" value="Polysacch_pyruvyl_Trfase"/>
</dbReference>
<sequence>MSNEVLIAIHGTYHDNNFGDLLLMKIYENWIKNITSSRIVYPMVPQAQLANFKSNFPDASIGLKNLRSWKGLIYAGGGHFGEPNSSAKNAYSKSWNKRFFKRHVLPAELCIWNNIPYGVIGVGAGPLSNFFVKHEVKRILANAKIRCVRDIDSQKFVNKTLNISSGVTVLPDAALSISQSDIPEKAFETINNLLEPYKEMLLLGIHHPRDFLQNTPQSESMRMGLLECLKSEPDVLPVVFSDNGNSKYSKHSEDLTKLISDFTGKKCLSLPFQGVWETVALISQFSAVLTTKLHVGIVAYALGVYCESFALHSKVKRFYQQVNRSSQCLMLNEADKTNSITKINRAIELSRNKVSIRDAEWHEIKQLAQQNQTLVASFLEKIR</sequence>
<evidence type="ECO:0000313" key="2">
    <source>
        <dbReference type="EMBL" id="BAY87270.1"/>
    </source>
</evidence>
<keyword evidence="3" id="KW-1185">Reference proteome</keyword>
<evidence type="ECO:0000313" key="3">
    <source>
        <dbReference type="Proteomes" id="UP000218418"/>
    </source>
</evidence>
<dbReference type="AlphaFoldDB" id="A0A1Z4M1D0"/>
<gene>
    <name evidence="2" type="ORF">NIES267_67910</name>
</gene>
<name>A0A1Z4M1D0_9CYAN</name>
<accession>A0A1Z4M1D0</accession>
<dbReference type="Proteomes" id="UP000218418">
    <property type="component" value="Chromosome"/>
</dbReference>
<organism evidence="2 3">
    <name type="scientific">Calothrix parasitica NIES-267</name>
    <dbReference type="NCBI Taxonomy" id="1973488"/>
    <lineage>
        <taxon>Bacteria</taxon>
        <taxon>Bacillati</taxon>
        <taxon>Cyanobacteriota</taxon>
        <taxon>Cyanophyceae</taxon>
        <taxon>Nostocales</taxon>
        <taxon>Calotrichaceae</taxon>
        <taxon>Calothrix</taxon>
    </lineage>
</organism>
<evidence type="ECO:0000259" key="1">
    <source>
        <dbReference type="Pfam" id="PF04230"/>
    </source>
</evidence>
<dbReference type="Pfam" id="PF04230">
    <property type="entry name" value="PS_pyruv_trans"/>
    <property type="match status" value="1"/>
</dbReference>
<feature type="domain" description="Polysaccharide pyruvyl transferase" evidence="1">
    <location>
        <begin position="17"/>
        <end position="306"/>
    </location>
</feature>
<reference evidence="2 3" key="1">
    <citation type="submission" date="2017-06" db="EMBL/GenBank/DDBJ databases">
        <title>Genome sequencing of cyanobaciteial culture collection at National Institute for Environmental Studies (NIES).</title>
        <authorList>
            <person name="Hirose Y."/>
            <person name="Shimura Y."/>
            <person name="Fujisawa T."/>
            <person name="Nakamura Y."/>
            <person name="Kawachi M."/>
        </authorList>
    </citation>
    <scope>NUCLEOTIDE SEQUENCE [LARGE SCALE GENOMIC DNA]</scope>
    <source>
        <strain evidence="2 3">NIES-267</strain>
    </source>
</reference>